<dbReference type="KEGG" id="xcl:G4Z02_03685"/>
<dbReference type="AlphaFoldDB" id="A0A7L7KQ18"/>
<dbReference type="Proteomes" id="UP000514720">
    <property type="component" value="Chromosome"/>
</dbReference>
<name>A0A7L7KQ18_9MOLU</name>
<dbReference type="RefSeq" id="WP_258878511.1">
    <property type="nucleotide sequence ID" value="NZ_CP048914.1"/>
</dbReference>
<gene>
    <name evidence="2" type="ORF">G4Z02_03685</name>
</gene>
<proteinExistence type="predicted"/>
<organism evidence="2 3">
    <name type="scientific">Candidatus Xianfuyuplasma coldseepsis</name>
    <dbReference type="NCBI Taxonomy" id="2782163"/>
    <lineage>
        <taxon>Bacteria</taxon>
        <taxon>Bacillati</taxon>
        <taxon>Mycoplasmatota</taxon>
        <taxon>Mollicutes</taxon>
        <taxon>Candidatus Izemoplasmatales</taxon>
        <taxon>Candidatus Izemoplasmataceae</taxon>
        <taxon>Candidatus Xianfuyuplasma</taxon>
    </lineage>
</organism>
<accession>A0A7L7KQ18</accession>
<reference evidence="2 3" key="1">
    <citation type="submission" date="2020-02" db="EMBL/GenBank/DDBJ databases">
        <authorList>
            <person name="Zheng R.K."/>
            <person name="Sun C.M."/>
        </authorList>
    </citation>
    <scope>NUCLEOTIDE SEQUENCE [LARGE SCALE GENOMIC DNA]</scope>
    <source>
        <strain evidence="3">zrk13</strain>
    </source>
</reference>
<feature type="chain" id="PRO_5029602414" evidence="1">
    <location>
        <begin position="23"/>
        <end position="627"/>
    </location>
</feature>
<dbReference type="EMBL" id="CP048914">
    <property type="protein sequence ID" value="QMS84890.1"/>
    <property type="molecule type" value="Genomic_DNA"/>
</dbReference>
<evidence type="ECO:0000313" key="3">
    <source>
        <dbReference type="Proteomes" id="UP000514720"/>
    </source>
</evidence>
<keyword evidence="3" id="KW-1185">Reference proteome</keyword>
<protein>
    <submittedName>
        <fullName evidence="2">Uncharacterized protein</fullName>
    </submittedName>
</protein>
<sequence>MKKLFLALFIPIAVILGTPALAATLMYDGTGDEHMPTYLYGPDKDNAETLLFTELDTSIQEVEDGTSDDLVFNLHSDIINRAIYDAVLENNPDYNPGEDCMTDEECYVFADYVPVEGYDFSYRLVGLWVSFYDGDTSSDPGRFVFNAFLEIDLNGQMTYKTVVEVHFLFEDDPDYYYLEFDKVQLGRLPLPKSFFTSIINMLESQADIDLESNLDEIPLGELDLNNLSFTIQKDEILESMATDDNGEVDSGALLGQEVLSIIFENQLINFDLQDDEFVLTAGVSKFRSTDDSGFPEYVYDLHDQEEVGTETVIGEFNPELFDPEAYMQDLFTEYIFNSSFLDGGFKIKEKTFNKLIYYNADGFSDTRQTVEIPINETETENIELGLKAIWFEFEATEIYVKAQFRIAGIDSLVVIRAEQISSTSEELHFRFVDITAGKDVDENSGDYLEILDLSAFKQVFAEMGDVEFGQFNEDGDLIISAAGLSALLGEGTNEGAVEVTGIALEENAIVLTVTAGQYQATLDAFTDALEDVVGSEELITDLGGVLDTNDPTEGAVLSAVEDLQDTISTGGTVTGEQIEDLFTNFEDLDSETQEEFLDTIVDLIDPSVLTGFEGIFGALGEDDIPTE</sequence>
<evidence type="ECO:0000313" key="2">
    <source>
        <dbReference type="EMBL" id="QMS84890.1"/>
    </source>
</evidence>
<evidence type="ECO:0000256" key="1">
    <source>
        <dbReference type="SAM" id="SignalP"/>
    </source>
</evidence>
<feature type="signal peptide" evidence="1">
    <location>
        <begin position="1"/>
        <end position="22"/>
    </location>
</feature>
<keyword evidence="1" id="KW-0732">Signal</keyword>